<protein>
    <submittedName>
        <fullName evidence="3">Transcriptional regulator, AbiEi antitoxin, Type IV TA system</fullName>
    </submittedName>
</protein>
<name>A0A1H8UHQ8_9ACTN</name>
<sequence length="317" mass="34850">MATTSQDSGRLWTAAASSADLVQPLPVPTPPVPARIRRPSTRRSARDAGVSDWQLRHRDVVRTSRDTYLPRDATGDVRGRAAAVLLGAPSGAVLSHWTAADLWELEIPLQRPDPRIHLTAPPPTRVRHRADRRIHVSAVPPAQVFGISGLPVTSPGRTWLDLAACLEPAALLAVTDQMLRRRYPRSWLLRLLGEADGRRGVRTARAVLPLADPLAGSPMESVLRWLLHEADLPSPVLQQVVRDGSGFLGRVDMAWPDQRVLVEFDGEVHREREVFVRDLRRQNGLVLAGWTILRFSSADVVGRPGEVVAAIRTALGL</sequence>
<accession>A0A1H8UHQ8</accession>
<dbReference type="Proteomes" id="UP000198960">
    <property type="component" value="Unassembled WGS sequence"/>
</dbReference>
<dbReference type="OrthoDB" id="4310518at2"/>
<dbReference type="Pfam" id="PF04480">
    <property type="entry name" value="DUF559"/>
    <property type="match status" value="1"/>
</dbReference>
<dbReference type="InterPro" id="IPR011335">
    <property type="entry name" value="Restrct_endonuc-II-like"/>
</dbReference>
<dbReference type="SUPFAM" id="SSF52980">
    <property type="entry name" value="Restriction endonuclease-like"/>
    <property type="match status" value="1"/>
</dbReference>
<gene>
    <name evidence="3" type="ORF">SAMN05660991_02896</name>
</gene>
<keyword evidence="4" id="KW-1185">Reference proteome</keyword>
<proteinExistence type="predicted"/>
<feature type="domain" description="DUF559" evidence="2">
    <location>
        <begin position="251"/>
        <end position="315"/>
    </location>
</feature>
<evidence type="ECO:0000256" key="1">
    <source>
        <dbReference type="SAM" id="MobiDB-lite"/>
    </source>
</evidence>
<dbReference type="AlphaFoldDB" id="A0A1H8UHQ8"/>
<reference evidence="4" key="1">
    <citation type="submission" date="2016-10" db="EMBL/GenBank/DDBJ databases">
        <authorList>
            <person name="Varghese N."/>
            <person name="Submissions S."/>
        </authorList>
    </citation>
    <scope>NUCLEOTIDE SEQUENCE [LARGE SCALE GENOMIC DNA]</scope>
    <source>
        <strain evidence="4">DSM 45413</strain>
    </source>
</reference>
<evidence type="ECO:0000259" key="2">
    <source>
        <dbReference type="Pfam" id="PF04480"/>
    </source>
</evidence>
<dbReference type="InterPro" id="IPR007569">
    <property type="entry name" value="DUF559"/>
</dbReference>
<dbReference type="Gene3D" id="3.40.960.10">
    <property type="entry name" value="VSR Endonuclease"/>
    <property type="match status" value="1"/>
</dbReference>
<dbReference type="STRING" id="673521.SAMN05660991_02896"/>
<feature type="region of interest" description="Disordered" evidence="1">
    <location>
        <begin position="22"/>
        <end position="50"/>
    </location>
</feature>
<dbReference type="EMBL" id="FOEE01000008">
    <property type="protein sequence ID" value="SEP02424.1"/>
    <property type="molecule type" value="Genomic_DNA"/>
</dbReference>
<evidence type="ECO:0000313" key="4">
    <source>
        <dbReference type="Proteomes" id="UP000198960"/>
    </source>
</evidence>
<evidence type="ECO:0000313" key="3">
    <source>
        <dbReference type="EMBL" id="SEP02424.1"/>
    </source>
</evidence>
<organism evidence="3 4">
    <name type="scientific">Trujillonella endophytica</name>
    <dbReference type="NCBI Taxonomy" id="673521"/>
    <lineage>
        <taxon>Bacteria</taxon>
        <taxon>Bacillati</taxon>
        <taxon>Actinomycetota</taxon>
        <taxon>Actinomycetes</taxon>
        <taxon>Geodermatophilales</taxon>
        <taxon>Geodermatophilaceae</taxon>
        <taxon>Trujillonella</taxon>
    </lineage>
</organism>